<feature type="compositionally biased region" description="Polar residues" evidence="1">
    <location>
        <begin position="40"/>
        <end position="57"/>
    </location>
</feature>
<organism evidence="2 3">
    <name type="scientific">Armillaria gallica</name>
    <name type="common">Bulbous honey fungus</name>
    <name type="synonym">Armillaria bulbosa</name>
    <dbReference type="NCBI Taxonomy" id="47427"/>
    <lineage>
        <taxon>Eukaryota</taxon>
        <taxon>Fungi</taxon>
        <taxon>Dikarya</taxon>
        <taxon>Basidiomycota</taxon>
        <taxon>Agaricomycotina</taxon>
        <taxon>Agaricomycetes</taxon>
        <taxon>Agaricomycetidae</taxon>
        <taxon>Agaricales</taxon>
        <taxon>Marasmiineae</taxon>
        <taxon>Physalacriaceae</taxon>
        <taxon>Armillaria</taxon>
    </lineage>
</organism>
<gene>
    <name evidence="2" type="ORF">ARMGADRAFT_780362</name>
</gene>
<dbReference type="Proteomes" id="UP000217790">
    <property type="component" value="Unassembled WGS sequence"/>
</dbReference>
<accession>A0A2H3D1N4</accession>
<reference evidence="3" key="1">
    <citation type="journal article" date="2017" name="Nat. Ecol. Evol.">
        <title>Genome expansion and lineage-specific genetic innovations in the forest pathogenic fungi Armillaria.</title>
        <authorList>
            <person name="Sipos G."/>
            <person name="Prasanna A.N."/>
            <person name="Walter M.C."/>
            <person name="O'Connor E."/>
            <person name="Balint B."/>
            <person name="Krizsan K."/>
            <person name="Kiss B."/>
            <person name="Hess J."/>
            <person name="Varga T."/>
            <person name="Slot J."/>
            <person name="Riley R."/>
            <person name="Boka B."/>
            <person name="Rigling D."/>
            <person name="Barry K."/>
            <person name="Lee J."/>
            <person name="Mihaltcheva S."/>
            <person name="LaButti K."/>
            <person name="Lipzen A."/>
            <person name="Waldron R."/>
            <person name="Moloney N.M."/>
            <person name="Sperisen C."/>
            <person name="Kredics L."/>
            <person name="Vagvoelgyi C."/>
            <person name="Patrignani A."/>
            <person name="Fitzpatrick D."/>
            <person name="Nagy I."/>
            <person name="Doyle S."/>
            <person name="Anderson J.B."/>
            <person name="Grigoriev I.V."/>
            <person name="Gueldener U."/>
            <person name="Muensterkoetter M."/>
            <person name="Nagy L.G."/>
        </authorList>
    </citation>
    <scope>NUCLEOTIDE SEQUENCE [LARGE SCALE GENOMIC DNA]</scope>
    <source>
        <strain evidence="3">Ar21-2</strain>
    </source>
</reference>
<evidence type="ECO:0000313" key="3">
    <source>
        <dbReference type="Proteomes" id="UP000217790"/>
    </source>
</evidence>
<evidence type="ECO:0000256" key="1">
    <source>
        <dbReference type="SAM" id="MobiDB-lite"/>
    </source>
</evidence>
<dbReference type="EMBL" id="KZ293730">
    <property type="protein sequence ID" value="PBK81426.1"/>
    <property type="molecule type" value="Genomic_DNA"/>
</dbReference>
<keyword evidence="3" id="KW-1185">Reference proteome</keyword>
<sequence>MMATPDCVSDPDFQDDLSLIVAYWNTFGEDDSSEIQSITSIAGRSPQNSRTPRTNVVQDDEADRDSNHSTTSDIPDPNDHICASLESLTGNGDGKNIIDIGGTLIRAKELVQILQKRRSEIFCDAALMHELSILVEKIERAQVRYRGFRNYSKLLAFEMDILEDIHCIRQRFLVRNFRVRIKHTTIAFLDSHRPE</sequence>
<dbReference type="AlphaFoldDB" id="A0A2H3D1N4"/>
<protein>
    <submittedName>
        <fullName evidence="2">Uncharacterized protein</fullName>
    </submittedName>
</protein>
<name>A0A2H3D1N4_ARMGA</name>
<dbReference type="InParanoid" id="A0A2H3D1N4"/>
<feature type="region of interest" description="Disordered" evidence="1">
    <location>
        <begin position="40"/>
        <end position="78"/>
    </location>
</feature>
<proteinExistence type="predicted"/>
<evidence type="ECO:0000313" key="2">
    <source>
        <dbReference type="EMBL" id="PBK81426.1"/>
    </source>
</evidence>